<evidence type="ECO:0000256" key="1">
    <source>
        <dbReference type="SAM" id="Phobius"/>
    </source>
</evidence>
<accession>A0A250JP32</accession>
<dbReference type="Proteomes" id="UP000217343">
    <property type="component" value="Chromosome"/>
</dbReference>
<dbReference type="KEGG" id="mmas:MYMAC_001214"/>
<gene>
    <name evidence="3" type="ORF">MYMAC_001214</name>
</gene>
<keyword evidence="1" id="KW-1133">Transmembrane helix</keyword>
<keyword evidence="1" id="KW-0472">Membrane</keyword>
<feature type="transmembrane region" description="Helical" evidence="1">
    <location>
        <begin position="430"/>
        <end position="452"/>
    </location>
</feature>
<protein>
    <recommendedName>
        <fullName evidence="2">DUF4178 domain-containing protein</fullName>
    </recommendedName>
</protein>
<evidence type="ECO:0000313" key="3">
    <source>
        <dbReference type="EMBL" id="ATB45629.1"/>
    </source>
</evidence>
<evidence type="ECO:0000259" key="2">
    <source>
        <dbReference type="Pfam" id="PF13785"/>
    </source>
</evidence>
<name>A0A250JP32_9BACT</name>
<sequence length="622" mass="68722">MVEFTAGSAQVVVCAYCQTVVARKGLDFESHGKIGGIVPTDSPLQLRAEGRYQKVAYTIVGHLQKDHGAGPWDEWYVEFADGRTGWLSESEGVFHLMFDMGVEEGVALEDLHPGERLHLRERAWIIEERGHGRVVAAEGQLPSDVDPTQDAWYVDATGPKGAFLTLDFGTRGHSPEAFIGEALKLEQLGIPAGQLRPRVRKVALQQARCTQCNGNLELRAPDKSLRVACPYCGALLSVEKGGLSFLRLLEKPERPPTIPLGTKGKLDGAEWICIGYLERSCTVYGVRYPWEEYLLYNASRGFTWLMDSNGHWVFLKPVPAGEVSVAPGVAAFHEHRRYKCYQQVTAVTEKVLGEFYWKVHAGEWAHATEYVAPPYSVNVDATDDEVSYTLGEYLEPDVVKEAFGLKEPMPPREGIAPSQPNPNKAGLRSAFIWTGIWVLALFVLAGVLSATARNQVVLEQPVVVPPGTAPGTPAAMHFSEPFELPERGNMKVEVQAALDNDWLGIQGDLVNQDTSDVVSFYEELSYFRGRDIDGNWSEGSTSGSAYLSPLPAGRYVLRTTAAFDVKPNRKMPMTYNVKLTHDAPDSGWFCFALVLLALGPVVAMYRSHSFETRRWADSNVGE</sequence>
<feature type="domain" description="DUF4178" evidence="2">
    <location>
        <begin position="49"/>
        <end position="183"/>
    </location>
</feature>
<keyword evidence="4" id="KW-1185">Reference proteome</keyword>
<dbReference type="EMBL" id="CP022203">
    <property type="protein sequence ID" value="ATB45629.1"/>
    <property type="molecule type" value="Genomic_DNA"/>
</dbReference>
<dbReference type="Pfam" id="PF13785">
    <property type="entry name" value="DUF4178"/>
    <property type="match status" value="2"/>
</dbReference>
<feature type="domain" description="DUF4178" evidence="2">
    <location>
        <begin position="260"/>
        <end position="396"/>
    </location>
</feature>
<evidence type="ECO:0000313" key="4">
    <source>
        <dbReference type="Proteomes" id="UP000217343"/>
    </source>
</evidence>
<dbReference type="RefSeq" id="WP_239989371.1">
    <property type="nucleotide sequence ID" value="NZ_CP022203.1"/>
</dbReference>
<proteinExistence type="predicted"/>
<keyword evidence="1" id="KW-0812">Transmembrane</keyword>
<feature type="transmembrane region" description="Helical" evidence="1">
    <location>
        <begin position="586"/>
        <end position="605"/>
    </location>
</feature>
<dbReference type="AlphaFoldDB" id="A0A250JP32"/>
<organism evidence="3 4">
    <name type="scientific">Corallococcus macrosporus DSM 14697</name>
    <dbReference type="NCBI Taxonomy" id="1189310"/>
    <lineage>
        <taxon>Bacteria</taxon>
        <taxon>Pseudomonadati</taxon>
        <taxon>Myxococcota</taxon>
        <taxon>Myxococcia</taxon>
        <taxon>Myxococcales</taxon>
        <taxon>Cystobacterineae</taxon>
        <taxon>Myxococcaceae</taxon>
        <taxon>Corallococcus</taxon>
    </lineage>
</organism>
<dbReference type="InterPro" id="IPR025235">
    <property type="entry name" value="DUF4178"/>
</dbReference>
<reference evidence="3 4" key="1">
    <citation type="submission" date="2017-06" db="EMBL/GenBank/DDBJ databases">
        <title>Sequencing and comparative analysis of myxobacterial genomes.</title>
        <authorList>
            <person name="Rupp O."/>
            <person name="Goesmann A."/>
            <person name="Sogaard-Andersen L."/>
        </authorList>
    </citation>
    <scope>NUCLEOTIDE SEQUENCE [LARGE SCALE GENOMIC DNA]</scope>
    <source>
        <strain evidence="3 4">DSM 14697</strain>
    </source>
</reference>